<evidence type="ECO:0000256" key="17">
    <source>
        <dbReference type="ARBA" id="ARBA00047493"/>
    </source>
</evidence>
<dbReference type="InterPro" id="IPR018109">
    <property type="entry name" value="Folylpolyglutamate_synth_CS"/>
</dbReference>
<comment type="similarity">
    <text evidence="4 21">Belongs to the folylpolyglutamate synthase family.</text>
</comment>
<accession>A0A1I6GVZ1</accession>
<sequence length="425" mass="45303">MTPPDEGAVLDDWLSYLESIHPTEMDLGLDRVLLVLRRLMPSRPASRVITVAGTNGKGSTVVALESLLLAAGETVGCYTSPHLMVYNERVRINGRNVSDDSLIRAFQRVDKARSGVSLTYFEFGTLAAFLVMEEAGVRNMVLEVGLGGRLDAVNVLDADLAIITSVDLDHTAWLGNDRNTIGFEKAGILRPGQLAIYADEDPPASVLQQARAQKVNLQRPGTGYFLETTAGGPVLITDDAEHRVALPPNGLPLYSLAAAAIAMIRLGSPLTDSQIAAVLGSVQLAGRFEKVAREPDVYVDVGHNPHAAGWLARRLADLRQQAPDARVWAVYAGLEDKDSANVAAALAPVVDYWYLAGLAVPRGLSATALASRLHGPVADQNVAVLESVTEAVQAALSKAGTGDILLVFGSFFTVAEARRYFPGTS</sequence>
<dbReference type="PANTHER" id="PTHR11136">
    <property type="entry name" value="FOLYLPOLYGLUTAMATE SYNTHASE-RELATED"/>
    <property type="match status" value="1"/>
</dbReference>
<keyword evidence="9" id="KW-0479">Metal-binding</keyword>
<evidence type="ECO:0000256" key="20">
    <source>
        <dbReference type="ARBA" id="ARBA00049161"/>
    </source>
</evidence>
<evidence type="ECO:0000256" key="14">
    <source>
        <dbReference type="ARBA" id="ARBA00030048"/>
    </source>
</evidence>
<dbReference type="Gene3D" id="3.40.1190.10">
    <property type="entry name" value="Mur-like, catalytic domain"/>
    <property type="match status" value="1"/>
</dbReference>
<dbReference type="GO" id="GO:0046656">
    <property type="term" value="P:folic acid biosynthetic process"/>
    <property type="evidence" value="ECO:0007669"/>
    <property type="project" value="UniProtKB-KW"/>
</dbReference>
<dbReference type="InterPro" id="IPR001645">
    <property type="entry name" value="Folylpolyglutamate_synth"/>
</dbReference>
<comment type="catalytic activity">
    <reaction evidence="19">
        <text>(6R)-5,10-methylenetetrahydrofolyl-(gamma-L-Glu)(n) + L-glutamate + ATP = (6R)-5,10-methylenetetrahydrofolyl-(gamma-L-Glu)(n+1) + ADP + phosphate + H(+)</text>
        <dbReference type="Rhea" id="RHEA:51912"/>
        <dbReference type="Rhea" id="RHEA-COMP:13257"/>
        <dbReference type="Rhea" id="RHEA-COMP:13258"/>
        <dbReference type="ChEBI" id="CHEBI:15378"/>
        <dbReference type="ChEBI" id="CHEBI:29985"/>
        <dbReference type="ChEBI" id="CHEBI:30616"/>
        <dbReference type="ChEBI" id="CHEBI:43474"/>
        <dbReference type="ChEBI" id="CHEBI:136572"/>
        <dbReference type="ChEBI" id="CHEBI:456216"/>
        <dbReference type="EC" id="6.3.2.17"/>
    </reaction>
</comment>
<dbReference type="EC" id="6.3.2.12" evidence="5"/>
<comment type="catalytic activity">
    <reaction evidence="18">
        <text>10-formyltetrahydrofolyl-(gamma-L-Glu)(n) + L-glutamate + ATP = 10-formyltetrahydrofolyl-(gamma-L-Glu)(n+1) + ADP + phosphate + H(+)</text>
        <dbReference type="Rhea" id="RHEA:51904"/>
        <dbReference type="Rhea" id="RHEA-COMP:13088"/>
        <dbReference type="Rhea" id="RHEA-COMP:14300"/>
        <dbReference type="ChEBI" id="CHEBI:15378"/>
        <dbReference type="ChEBI" id="CHEBI:29985"/>
        <dbReference type="ChEBI" id="CHEBI:30616"/>
        <dbReference type="ChEBI" id="CHEBI:43474"/>
        <dbReference type="ChEBI" id="CHEBI:134413"/>
        <dbReference type="ChEBI" id="CHEBI:456216"/>
        <dbReference type="EC" id="6.3.2.17"/>
    </reaction>
</comment>
<dbReference type="PIRSF" id="PIRSF001563">
    <property type="entry name" value="Folylpolyglu_synth"/>
    <property type="match status" value="1"/>
</dbReference>
<evidence type="ECO:0000256" key="5">
    <source>
        <dbReference type="ARBA" id="ARBA00013023"/>
    </source>
</evidence>
<dbReference type="SUPFAM" id="SSF53623">
    <property type="entry name" value="MurD-like peptide ligases, catalytic domain"/>
    <property type="match status" value="1"/>
</dbReference>
<protein>
    <recommendedName>
        <fullName evidence="7">Dihydrofolate synthase/folylpolyglutamate synthase</fullName>
        <ecNumber evidence="5">6.3.2.12</ecNumber>
        <ecNumber evidence="6">6.3.2.17</ecNumber>
    </recommendedName>
    <alternativeName>
        <fullName evidence="16">Folylpoly-gamma-glutamate synthetase-dihydrofolate synthetase</fullName>
    </alternativeName>
    <alternativeName>
        <fullName evidence="14">Folylpolyglutamate synthetase</fullName>
    </alternativeName>
    <alternativeName>
        <fullName evidence="15">Tetrahydrofolylpolyglutamate synthase</fullName>
    </alternativeName>
</protein>
<evidence type="ECO:0000313" key="24">
    <source>
        <dbReference type="EMBL" id="SFR46362.1"/>
    </source>
</evidence>
<evidence type="ECO:0000256" key="21">
    <source>
        <dbReference type="PIRNR" id="PIRNR001563"/>
    </source>
</evidence>
<dbReference type="PROSITE" id="PS01011">
    <property type="entry name" value="FOLYLPOLYGLU_SYNT_1"/>
    <property type="match status" value="1"/>
</dbReference>
<dbReference type="InterPro" id="IPR004101">
    <property type="entry name" value="Mur_ligase_C"/>
</dbReference>
<evidence type="ECO:0000259" key="23">
    <source>
        <dbReference type="Pfam" id="PF08245"/>
    </source>
</evidence>
<keyword evidence="10 21" id="KW-0547">Nucleotide-binding</keyword>
<dbReference type="PANTHER" id="PTHR11136:SF0">
    <property type="entry name" value="DIHYDROFOLATE SYNTHETASE-RELATED"/>
    <property type="match status" value="1"/>
</dbReference>
<evidence type="ECO:0000256" key="15">
    <source>
        <dbReference type="ARBA" id="ARBA00030592"/>
    </source>
</evidence>
<dbReference type="InterPro" id="IPR036615">
    <property type="entry name" value="Mur_ligase_C_dom_sf"/>
</dbReference>
<comment type="pathway">
    <text evidence="2">Cofactor biosynthesis; tetrahydrofolate biosynthesis; 7,8-dihydrofolate from 2-amino-4-hydroxy-6-hydroxymethyl-7,8-dihydropteridine diphosphate and 4-aminobenzoate: step 2/2.</text>
</comment>
<dbReference type="NCBIfam" id="TIGR01499">
    <property type="entry name" value="folC"/>
    <property type="match status" value="1"/>
</dbReference>
<dbReference type="InterPro" id="IPR036565">
    <property type="entry name" value="Mur-like_cat_sf"/>
</dbReference>
<keyword evidence="8 21" id="KW-0436">Ligase</keyword>
<evidence type="ECO:0000256" key="8">
    <source>
        <dbReference type="ARBA" id="ARBA00022598"/>
    </source>
</evidence>
<dbReference type="GO" id="GO:0005737">
    <property type="term" value="C:cytoplasm"/>
    <property type="evidence" value="ECO:0007669"/>
    <property type="project" value="TreeGrafter"/>
</dbReference>
<proteinExistence type="inferred from homology"/>
<evidence type="ECO:0000256" key="2">
    <source>
        <dbReference type="ARBA" id="ARBA00004799"/>
    </source>
</evidence>
<keyword evidence="13" id="KW-0289">Folate biosynthesis</keyword>
<reference evidence="24 25" key="1">
    <citation type="submission" date="2016-10" db="EMBL/GenBank/DDBJ databases">
        <authorList>
            <person name="de Groot N.N."/>
        </authorList>
    </citation>
    <scope>NUCLEOTIDE SEQUENCE [LARGE SCALE GENOMIC DNA]</scope>
    <source>
        <strain evidence="24 25">CGMCC 1.9167</strain>
    </source>
</reference>
<evidence type="ECO:0000256" key="7">
    <source>
        <dbReference type="ARBA" id="ARBA00019357"/>
    </source>
</evidence>
<dbReference type="AlphaFoldDB" id="A0A1I6GVZ1"/>
<dbReference type="SUPFAM" id="SSF53244">
    <property type="entry name" value="MurD-like peptide ligases, peptide-binding domain"/>
    <property type="match status" value="1"/>
</dbReference>
<dbReference type="Pfam" id="PF02875">
    <property type="entry name" value="Mur_ligase_C"/>
    <property type="match status" value="1"/>
</dbReference>
<feature type="domain" description="Mur ligase central" evidence="23">
    <location>
        <begin position="51"/>
        <end position="215"/>
    </location>
</feature>
<evidence type="ECO:0000256" key="9">
    <source>
        <dbReference type="ARBA" id="ARBA00022723"/>
    </source>
</evidence>
<dbReference type="Proteomes" id="UP000198644">
    <property type="component" value="Unassembled WGS sequence"/>
</dbReference>
<evidence type="ECO:0000256" key="16">
    <source>
        <dbReference type="ARBA" id="ARBA00032510"/>
    </source>
</evidence>
<dbReference type="GO" id="GO:0046654">
    <property type="term" value="P:tetrahydrofolate biosynthetic process"/>
    <property type="evidence" value="ECO:0007669"/>
    <property type="project" value="UniProtKB-UniPathway"/>
</dbReference>
<keyword evidence="11 21" id="KW-0067">ATP-binding</keyword>
<dbReference type="EMBL" id="FOYW01000001">
    <property type="protein sequence ID" value="SFR46362.1"/>
    <property type="molecule type" value="Genomic_DNA"/>
</dbReference>
<evidence type="ECO:0000256" key="19">
    <source>
        <dbReference type="ARBA" id="ARBA00049035"/>
    </source>
</evidence>
<evidence type="ECO:0000256" key="11">
    <source>
        <dbReference type="ARBA" id="ARBA00022840"/>
    </source>
</evidence>
<organism evidence="24 25">
    <name type="scientific">Marinobacter daqiaonensis</name>
    <dbReference type="NCBI Taxonomy" id="650891"/>
    <lineage>
        <taxon>Bacteria</taxon>
        <taxon>Pseudomonadati</taxon>
        <taxon>Pseudomonadota</taxon>
        <taxon>Gammaproteobacteria</taxon>
        <taxon>Pseudomonadales</taxon>
        <taxon>Marinobacteraceae</taxon>
        <taxon>Marinobacter</taxon>
    </lineage>
</organism>
<evidence type="ECO:0000256" key="18">
    <source>
        <dbReference type="ARBA" id="ARBA00047808"/>
    </source>
</evidence>
<evidence type="ECO:0000313" key="25">
    <source>
        <dbReference type="Proteomes" id="UP000198644"/>
    </source>
</evidence>
<evidence type="ECO:0000256" key="13">
    <source>
        <dbReference type="ARBA" id="ARBA00022909"/>
    </source>
</evidence>
<dbReference type="GO" id="GO:0004326">
    <property type="term" value="F:tetrahydrofolylpolyglutamate synthase activity"/>
    <property type="evidence" value="ECO:0007669"/>
    <property type="project" value="UniProtKB-EC"/>
</dbReference>
<dbReference type="Gene3D" id="3.90.190.20">
    <property type="entry name" value="Mur ligase, C-terminal domain"/>
    <property type="match status" value="1"/>
</dbReference>
<name>A0A1I6GVZ1_9GAMM</name>
<dbReference type="EC" id="6.3.2.17" evidence="6"/>
<dbReference type="NCBIfam" id="NF008101">
    <property type="entry name" value="PRK10846.1"/>
    <property type="match status" value="1"/>
</dbReference>
<keyword evidence="25" id="KW-1185">Reference proteome</keyword>
<comment type="catalytic activity">
    <reaction evidence="17">
        <text>(6S)-5,6,7,8-tetrahydrofolyl-(gamma-L-Glu)(n) + L-glutamate + ATP = (6S)-5,6,7,8-tetrahydrofolyl-(gamma-L-Glu)(n+1) + ADP + phosphate + H(+)</text>
        <dbReference type="Rhea" id="RHEA:10580"/>
        <dbReference type="Rhea" id="RHEA-COMP:14738"/>
        <dbReference type="Rhea" id="RHEA-COMP:14740"/>
        <dbReference type="ChEBI" id="CHEBI:15378"/>
        <dbReference type="ChEBI" id="CHEBI:29985"/>
        <dbReference type="ChEBI" id="CHEBI:30616"/>
        <dbReference type="ChEBI" id="CHEBI:43474"/>
        <dbReference type="ChEBI" id="CHEBI:141005"/>
        <dbReference type="ChEBI" id="CHEBI:456216"/>
        <dbReference type="EC" id="6.3.2.17"/>
    </reaction>
</comment>
<comment type="catalytic activity">
    <reaction evidence="20">
        <text>7,8-dihydropteroate + L-glutamate + ATP = 7,8-dihydrofolate + ADP + phosphate + H(+)</text>
        <dbReference type="Rhea" id="RHEA:23584"/>
        <dbReference type="ChEBI" id="CHEBI:15378"/>
        <dbReference type="ChEBI" id="CHEBI:17839"/>
        <dbReference type="ChEBI" id="CHEBI:29985"/>
        <dbReference type="ChEBI" id="CHEBI:30616"/>
        <dbReference type="ChEBI" id="CHEBI:43474"/>
        <dbReference type="ChEBI" id="CHEBI:57451"/>
        <dbReference type="ChEBI" id="CHEBI:456216"/>
        <dbReference type="EC" id="6.3.2.12"/>
    </reaction>
</comment>
<evidence type="ECO:0000256" key="1">
    <source>
        <dbReference type="ARBA" id="ARBA00002714"/>
    </source>
</evidence>
<dbReference type="InterPro" id="IPR013221">
    <property type="entry name" value="Mur_ligase_cen"/>
</dbReference>
<evidence type="ECO:0000256" key="3">
    <source>
        <dbReference type="ARBA" id="ARBA00005150"/>
    </source>
</evidence>
<dbReference type="GO" id="GO:0008841">
    <property type="term" value="F:dihydrofolate synthase activity"/>
    <property type="evidence" value="ECO:0007669"/>
    <property type="project" value="UniProtKB-EC"/>
</dbReference>
<evidence type="ECO:0000256" key="12">
    <source>
        <dbReference type="ARBA" id="ARBA00022842"/>
    </source>
</evidence>
<dbReference type="STRING" id="650891.SAMN05216203_0528"/>
<comment type="pathway">
    <text evidence="3">Cofactor biosynthesis; tetrahydrofolylpolyglutamate biosynthesis.</text>
</comment>
<evidence type="ECO:0000256" key="4">
    <source>
        <dbReference type="ARBA" id="ARBA00008276"/>
    </source>
</evidence>
<evidence type="ECO:0000256" key="10">
    <source>
        <dbReference type="ARBA" id="ARBA00022741"/>
    </source>
</evidence>
<comment type="function">
    <text evidence="1">Functions in two distinct reactions of the de novo folate biosynthetic pathway. Catalyzes the addition of a glutamate residue to dihydropteroate (7,8-dihydropteroate or H2Pte) to form dihydrofolate (7,8-dihydrofolate monoglutamate or H2Pte-Glu). Also catalyzes successive additions of L-glutamate to tetrahydrofolate or 10-formyltetrahydrofolate or 5,10-methylenetetrahydrofolate, leading to folylpolyglutamate derivatives.</text>
</comment>
<dbReference type="UniPathway" id="UPA00077">
    <property type="reaction ID" value="UER00157"/>
</dbReference>
<evidence type="ECO:0000259" key="22">
    <source>
        <dbReference type="Pfam" id="PF02875"/>
    </source>
</evidence>
<dbReference type="RefSeq" id="WP_227662946.1">
    <property type="nucleotide sequence ID" value="NZ_FOYW01000001.1"/>
</dbReference>
<dbReference type="GO" id="GO:0005524">
    <property type="term" value="F:ATP binding"/>
    <property type="evidence" value="ECO:0007669"/>
    <property type="project" value="UniProtKB-KW"/>
</dbReference>
<dbReference type="GO" id="GO:0046872">
    <property type="term" value="F:metal ion binding"/>
    <property type="evidence" value="ECO:0007669"/>
    <property type="project" value="UniProtKB-KW"/>
</dbReference>
<gene>
    <name evidence="24" type="ORF">SAMN05216203_0528</name>
</gene>
<feature type="domain" description="Mur ligase C-terminal" evidence="22">
    <location>
        <begin position="286"/>
        <end position="411"/>
    </location>
</feature>
<evidence type="ECO:0000256" key="6">
    <source>
        <dbReference type="ARBA" id="ARBA00013025"/>
    </source>
</evidence>
<dbReference type="Pfam" id="PF08245">
    <property type="entry name" value="Mur_ligase_M"/>
    <property type="match status" value="1"/>
</dbReference>
<keyword evidence="12" id="KW-0460">Magnesium</keyword>